<gene>
    <name evidence="2" type="ORF">S40285_10189</name>
</gene>
<protein>
    <submittedName>
        <fullName evidence="2">Uncharacterized protein</fullName>
    </submittedName>
</protein>
<dbReference type="HOGENOM" id="CLU_1099108_0_0_1"/>
<feature type="compositionally biased region" description="Low complexity" evidence="1">
    <location>
        <begin position="225"/>
        <end position="244"/>
    </location>
</feature>
<dbReference type="InParanoid" id="A0A084QJC9"/>
<accession>A0A084QJC9</accession>
<dbReference type="EMBL" id="KL660704">
    <property type="protein sequence ID" value="KFA64064.1"/>
    <property type="molecule type" value="Genomic_DNA"/>
</dbReference>
<dbReference type="OrthoDB" id="10478103at2759"/>
<feature type="compositionally biased region" description="Polar residues" evidence="1">
    <location>
        <begin position="26"/>
        <end position="35"/>
    </location>
</feature>
<sequence>MSSSRQSGGSSRRDTLQLAPAVRPASRSTGSSPSDASPVLGGRPDGPSAGGYQTIASLMASRQSGAPPVTVYQPSPPLEVISQPIELQSPAARPLQSVAMSRMHTPANATAQSPVEYRAVMQQPTTRTVAVPEQRLYNAVTSSHHQHPYHWAQMSAADMPEHHGVWSSSSCHPLSDTSKDYNQRTRPELTPRTGMTFLYQSFATLSQAPRSSPGAMPRLRPYICTSAPPKSSLPPLLTPATLRDPATHPRFQG</sequence>
<proteinExistence type="predicted"/>
<feature type="region of interest" description="Disordered" evidence="1">
    <location>
        <begin position="207"/>
        <end position="253"/>
    </location>
</feature>
<reference evidence="2 3" key="1">
    <citation type="journal article" date="2014" name="BMC Genomics">
        <title>Comparative genome sequencing reveals chemotype-specific gene clusters in the toxigenic black mold Stachybotrys.</title>
        <authorList>
            <person name="Semeiks J."/>
            <person name="Borek D."/>
            <person name="Otwinowski Z."/>
            <person name="Grishin N.V."/>
        </authorList>
    </citation>
    <scope>NUCLEOTIDE SEQUENCE [LARGE SCALE GENOMIC DNA]</scope>
    <source>
        <strain evidence="2 3">IBT 40285</strain>
    </source>
</reference>
<dbReference type="AlphaFoldDB" id="A0A084QJC9"/>
<feature type="compositionally biased region" description="Basic and acidic residues" evidence="1">
    <location>
        <begin position="177"/>
        <end position="188"/>
    </location>
</feature>
<evidence type="ECO:0000313" key="3">
    <source>
        <dbReference type="Proteomes" id="UP000028524"/>
    </source>
</evidence>
<evidence type="ECO:0000313" key="2">
    <source>
        <dbReference type="EMBL" id="KFA64064.1"/>
    </source>
</evidence>
<keyword evidence="3" id="KW-1185">Reference proteome</keyword>
<feature type="compositionally biased region" description="Low complexity" evidence="1">
    <location>
        <begin position="1"/>
        <end position="10"/>
    </location>
</feature>
<dbReference type="Proteomes" id="UP000028524">
    <property type="component" value="Unassembled WGS sequence"/>
</dbReference>
<feature type="compositionally biased region" description="Polar residues" evidence="1">
    <location>
        <begin position="167"/>
        <end position="176"/>
    </location>
</feature>
<evidence type="ECO:0000256" key="1">
    <source>
        <dbReference type="SAM" id="MobiDB-lite"/>
    </source>
</evidence>
<feature type="region of interest" description="Disordered" evidence="1">
    <location>
        <begin position="1"/>
        <end position="52"/>
    </location>
</feature>
<name>A0A084QJC9_STAC4</name>
<feature type="region of interest" description="Disordered" evidence="1">
    <location>
        <begin position="167"/>
        <end position="188"/>
    </location>
</feature>
<organism evidence="2 3">
    <name type="scientific">Stachybotrys chlorohalonatus (strain IBT 40285)</name>
    <dbReference type="NCBI Taxonomy" id="1283841"/>
    <lineage>
        <taxon>Eukaryota</taxon>
        <taxon>Fungi</taxon>
        <taxon>Dikarya</taxon>
        <taxon>Ascomycota</taxon>
        <taxon>Pezizomycotina</taxon>
        <taxon>Sordariomycetes</taxon>
        <taxon>Hypocreomycetidae</taxon>
        <taxon>Hypocreales</taxon>
        <taxon>Stachybotryaceae</taxon>
        <taxon>Stachybotrys</taxon>
    </lineage>
</organism>